<dbReference type="Gene3D" id="2.40.160.20">
    <property type="match status" value="1"/>
</dbReference>
<reference evidence="5" key="1">
    <citation type="submission" date="2017-06" db="EMBL/GenBank/DDBJ databases">
        <title>Capnocytophaga spp. assemblies.</title>
        <authorList>
            <person name="Gulvik C.A."/>
        </authorList>
    </citation>
    <scope>NUCLEOTIDE SEQUENCE [LARGE SCALE GENOMIC DNA]</scope>
    <source>
        <strain evidence="5">H4486</strain>
    </source>
</reference>
<gene>
    <name evidence="4" type="ORF">CGC59_07315</name>
</gene>
<feature type="chain" id="PRO_5012015635" description="Outer membrane protein beta-barrel domain-containing protein" evidence="2">
    <location>
        <begin position="21"/>
        <end position="242"/>
    </location>
</feature>
<feature type="domain" description="Outer membrane protein beta-barrel" evidence="3">
    <location>
        <begin position="6"/>
        <end position="242"/>
    </location>
</feature>
<name>A0A250F2Z8_CAPSP</name>
<evidence type="ECO:0000313" key="5">
    <source>
        <dbReference type="Proteomes" id="UP000217334"/>
    </source>
</evidence>
<dbReference type="AlphaFoldDB" id="A0A250F2Z8"/>
<organism evidence="4 5">
    <name type="scientific">Capnocytophaga sputigena</name>
    <dbReference type="NCBI Taxonomy" id="1019"/>
    <lineage>
        <taxon>Bacteria</taxon>
        <taxon>Pseudomonadati</taxon>
        <taxon>Bacteroidota</taxon>
        <taxon>Flavobacteriia</taxon>
        <taxon>Flavobacteriales</taxon>
        <taxon>Flavobacteriaceae</taxon>
        <taxon>Capnocytophaga</taxon>
    </lineage>
</organism>
<protein>
    <recommendedName>
        <fullName evidence="3">Outer membrane protein beta-barrel domain-containing protein</fullName>
    </recommendedName>
</protein>
<dbReference type="Pfam" id="PF13505">
    <property type="entry name" value="OMP_b-brl"/>
    <property type="match status" value="1"/>
</dbReference>
<dbReference type="InterPro" id="IPR011250">
    <property type="entry name" value="OMP/PagP_B-barrel"/>
</dbReference>
<accession>A0A250F2Z8</accession>
<sequence length="242" mass="26303">MKKLFIIAAMAVAGITTANAQEFKVGAKAGFLLSNLSGPKYSETTFGFTKTSKFNSGFRPGFHFGAFIEYGFNEKIWVEAGVDYAFQGANLKSVEGTVINVSDGSLIASEKANIKNGSLKTQQFNIPLWVKYDISGFRPKVGVNLGFLSKVKENLEIEGAPAVQNTINESLTPDKKFDFGLGFGAEYNLDSGLFFDATFNLGLTDLSNKQKVVLNQSGGVARTVEPQTFKNRVIQIGVGYKF</sequence>
<keyword evidence="1 2" id="KW-0732">Signal</keyword>
<dbReference type="EMBL" id="CP022383">
    <property type="protein sequence ID" value="ATA79490.1"/>
    <property type="molecule type" value="Genomic_DNA"/>
</dbReference>
<dbReference type="Proteomes" id="UP000217334">
    <property type="component" value="Chromosome"/>
</dbReference>
<evidence type="ECO:0000256" key="1">
    <source>
        <dbReference type="ARBA" id="ARBA00022729"/>
    </source>
</evidence>
<dbReference type="RefSeq" id="WP_095901403.1">
    <property type="nucleotide sequence ID" value="NZ_CP022383.1"/>
</dbReference>
<evidence type="ECO:0000259" key="3">
    <source>
        <dbReference type="Pfam" id="PF13505"/>
    </source>
</evidence>
<evidence type="ECO:0000256" key="2">
    <source>
        <dbReference type="SAM" id="SignalP"/>
    </source>
</evidence>
<dbReference type="SUPFAM" id="SSF56925">
    <property type="entry name" value="OMPA-like"/>
    <property type="match status" value="1"/>
</dbReference>
<evidence type="ECO:0000313" key="4">
    <source>
        <dbReference type="EMBL" id="ATA79490.1"/>
    </source>
</evidence>
<dbReference type="InterPro" id="IPR027385">
    <property type="entry name" value="Beta-barrel_OMP"/>
</dbReference>
<proteinExistence type="predicted"/>
<feature type="signal peptide" evidence="2">
    <location>
        <begin position="1"/>
        <end position="20"/>
    </location>
</feature>